<sequence length="87" mass="9744">MASRLLSFDQDAIAAQADPILVFIRLKMNIRGTFTYRIEQHLVDKAANRRVILAEIFNGLQLVVTDFNQIGELILADLFPLVGCALN</sequence>
<name>A0A655Q557_VIBCL</name>
<reference evidence="1 2" key="1">
    <citation type="submission" date="2015-07" db="EMBL/GenBank/DDBJ databases">
        <authorList>
            <consortium name="Pathogen Informatics"/>
        </authorList>
    </citation>
    <scope>NUCLEOTIDE SEQUENCE [LARGE SCALE GENOMIC DNA]</scope>
    <source>
        <strain evidence="1 2">A51</strain>
    </source>
</reference>
<proteinExistence type="predicted"/>
<protein>
    <submittedName>
        <fullName evidence="1">Uncharacterized protein</fullName>
    </submittedName>
</protein>
<dbReference type="Proteomes" id="UP000044806">
    <property type="component" value="Unassembled WGS sequence"/>
</dbReference>
<dbReference type="AlphaFoldDB" id="A0A655Q557"/>
<accession>A0A655Q557</accession>
<dbReference type="EMBL" id="CWOW01000006">
    <property type="protein sequence ID" value="CSA39265.1"/>
    <property type="molecule type" value="Genomic_DNA"/>
</dbReference>
<evidence type="ECO:0000313" key="1">
    <source>
        <dbReference type="EMBL" id="CSA39265.1"/>
    </source>
</evidence>
<evidence type="ECO:0000313" key="2">
    <source>
        <dbReference type="Proteomes" id="UP000044806"/>
    </source>
</evidence>
<organism evidence="1 2">
    <name type="scientific">Vibrio cholerae</name>
    <dbReference type="NCBI Taxonomy" id="666"/>
    <lineage>
        <taxon>Bacteria</taxon>
        <taxon>Pseudomonadati</taxon>
        <taxon>Pseudomonadota</taxon>
        <taxon>Gammaproteobacteria</taxon>
        <taxon>Vibrionales</taxon>
        <taxon>Vibrionaceae</taxon>
        <taxon>Vibrio</taxon>
    </lineage>
</organism>
<gene>
    <name evidence="1" type="ORF">ERS013165_01471</name>
</gene>